<dbReference type="Proteomes" id="UP000025061">
    <property type="component" value="Unassembled WGS sequence"/>
</dbReference>
<dbReference type="CDD" id="cd00293">
    <property type="entry name" value="USP-like"/>
    <property type="match status" value="2"/>
</dbReference>
<organism evidence="3 4">
    <name type="scientific">Hyphomonas hirschiana VP5</name>
    <dbReference type="NCBI Taxonomy" id="1280951"/>
    <lineage>
        <taxon>Bacteria</taxon>
        <taxon>Pseudomonadati</taxon>
        <taxon>Pseudomonadota</taxon>
        <taxon>Alphaproteobacteria</taxon>
        <taxon>Hyphomonadales</taxon>
        <taxon>Hyphomonadaceae</taxon>
        <taxon>Hyphomonas</taxon>
    </lineage>
</organism>
<evidence type="ECO:0000259" key="2">
    <source>
        <dbReference type="Pfam" id="PF00582"/>
    </source>
</evidence>
<proteinExistence type="inferred from homology"/>
<feature type="domain" description="UspA" evidence="2">
    <location>
        <begin position="2"/>
        <end position="154"/>
    </location>
</feature>
<evidence type="ECO:0000313" key="3">
    <source>
        <dbReference type="EMBL" id="KCZ96070.1"/>
    </source>
</evidence>
<dbReference type="PANTHER" id="PTHR46268">
    <property type="entry name" value="STRESS RESPONSE PROTEIN NHAX"/>
    <property type="match status" value="1"/>
</dbReference>
<dbReference type="AlphaFoldDB" id="A0A059FZM7"/>
<gene>
    <name evidence="3" type="ORF">HHI_00285</name>
</gene>
<name>A0A059FZM7_9PROT</name>
<dbReference type="OrthoDB" id="9804721at2"/>
<dbReference type="PANTHER" id="PTHR46268:SF6">
    <property type="entry name" value="UNIVERSAL STRESS PROTEIN UP12"/>
    <property type="match status" value="1"/>
</dbReference>
<feature type="domain" description="UspA" evidence="2">
    <location>
        <begin position="200"/>
        <end position="282"/>
    </location>
</feature>
<dbReference type="InterPro" id="IPR006015">
    <property type="entry name" value="Universal_stress_UspA"/>
</dbReference>
<comment type="caution">
    <text evidence="3">The sequence shown here is derived from an EMBL/GenBank/DDBJ whole genome shotgun (WGS) entry which is preliminary data.</text>
</comment>
<dbReference type="RefSeq" id="WP_011646021.1">
    <property type="nucleotide sequence ID" value="NZ_ARYI01000001.1"/>
</dbReference>
<dbReference type="PRINTS" id="PR01438">
    <property type="entry name" value="UNVRSLSTRESS"/>
</dbReference>
<evidence type="ECO:0000313" key="4">
    <source>
        <dbReference type="Proteomes" id="UP000025061"/>
    </source>
</evidence>
<sequence length="282" mass="29988">MTHILALIDGSVYTHSVCDHAAWAARQYGGDIELLHVLNTRRSSSFPADLSGSIGLGARSTLLDELAAHDARAAELAKERGRAILDAAHERLQSQGIENASLALRTGEIADSLVKRAGDLIIMGKRGEGADFEKLHLGSNLERVVRAVHKPVLIASRAFKPISHAVFAFDDGVSARKALDSLVQTPLADRPHITVFSVTDPGSDLAKAGTAAAARLTQAGYEATAKAAPGHAEKLIAEETERDGADLLIMGAYGHSRIRNLIIGSTTTSLIRSCPIPLLLFR</sequence>
<dbReference type="Gene3D" id="3.40.50.12370">
    <property type="match status" value="1"/>
</dbReference>
<dbReference type="InterPro" id="IPR006016">
    <property type="entry name" value="UspA"/>
</dbReference>
<keyword evidence="4" id="KW-1185">Reference proteome</keyword>
<dbReference type="SUPFAM" id="SSF52402">
    <property type="entry name" value="Adenine nucleotide alpha hydrolases-like"/>
    <property type="match status" value="2"/>
</dbReference>
<evidence type="ECO:0000256" key="1">
    <source>
        <dbReference type="ARBA" id="ARBA00008791"/>
    </source>
</evidence>
<dbReference type="PATRIC" id="fig|1280951.3.peg.57"/>
<protein>
    <submittedName>
        <fullName evidence="3">Universal stress protein family protein</fullName>
    </submittedName>
</protein>
<reference evidence="3 4" key="1">
    <citation type="submission" date="2013-04" db="EMBL/GenBank/DDBJ databases">
        <title>Hyphomonas hirschiana VP5 Genome Sequencing.</title>
        <authorList>
            <person name="Lai Q."/>
            <person name="Shao Z."/>
        </authorList>
    </citation>
    <scope>NUCLEOTIDE SEQUENCE [LARGE SCALE GENOMIC DNA]</scope>
    <source>
        <strain evidence="3 4">VP5</strain>
    </source>
</reference>
<dbReference type="Pfam" id="PF00582">
    <property type="entry name" value="Usp"/>
    <property type="match status" value="2"/>
</dbReference>
<comment type="similarity">
    <text evidence="1">Belongs to the universal stress protein A family.</text>
</comment>
<dbReference type="EMBL" id="ARYI01000001">
    <property type="protein sequence ID" value="KCZ96070.1"/>
    <property type="molecule type" value="Genomic_DNA"/>
</dbReference>
<accession>A0A059FZM7</accession>